<accession>A0ABP8TU51</accession>
<reference evidence="3" key="1">
    <citation type="journal article" date="2019" name="Int. J. Syst. Evol. Microbiol.">
        <title>The Global Catalogue of Microorganisms (GCM) 10K type strain sequencing project: providing services to taxonomists for standard genome sequencing and annotation.</title>
        <authorList>
            <consortium name="The Broad Institute Genomics Platform"/>
            <consortium name="The Broad Institute Genome Sequencing Center for Infectious Disease"/>
            <person name="Wu L."/>
            <person name="Ma J."/>
        </authorList>
    </citation>
    <scope>NUCLEOTIDE SEQUENCE [LARGE SCALE GENOMIC DNA]</scope>
    <source>
        <strain evidence="3">JCM 17938</strain>
    </source>
</reference>
<gene>
    <name evidence="2" type="ORF">GCM10023195_66510</name>
</gene>
<dbReference type="Proteomes" id="UP001500212">
    <property type="component" value="Unassembled WGS sequence"/>
</dbReference>
<evidence type="ECO:0000313" key="3">
    <source>
        <dbReference type="Proteomes" id="UP001500212"/>
    </source>
</evidence>
<evidence type="ECO:0000256" key="1">
    <source>
        <dbReference type="SAM" id="SignalP"/>
    </source>
</evidence>
<comment type="caution">
    <text evidence="2">The sequence shown here is derived from an EMBL/GenBank/DDBJ whole genome shotgun (WGS) entry which is preliminary data.</text>
</comment>
<protein>
    <recommendedName>
        <fullName evidence="4">Spore-associated protein A</fullName>
    </recommendedName>
</protein>
<keyword evidence="1" id="KW-0732">Signal</keyword>
<keyword evidence="3" id="KW-1185">Reference proteome</keyword>
<proteinExistence type="predicted"/>
<organism evidence="2 3">
    <name type="scientific">Actinoallomurus liliacearum</name>
    <dbReference type="NCBI Taxonomy" id="1080073"/>
    <lineage>
        <taxon>Bacteria</taxon>
        <taxon>Bacillati</taxon>
        <taxon>Actinomycetota</taxon>
        <taxon>Actinomycetes</taxon>
        <taxon>Streptosporangiales</taxon>
        <taxon>Thermomonosporaceae</taxon>
        <taxon>Actinoallomurus</taxon>
    </lineage>
</organism>
<name>A0ABP8TU51_9ACTN</name>
<feature type="chain" id="PRO_5045120496" description="Spore-associated protein A" evidence="1">
    <location>
        <begin position="34"/>
        <end position="179"/>
    </location>
</feature>
<evidence type="ECO:0008006" key="4">
    <source>
        <dbReference type="Google" id="ProtNLM"/>
    </source>
</evidence>
<feature type="signal peptide" evidence="1">
    <location>
        <begin position="1"/>
        <end position="33"/>
    </location>
</feature>
<evidence type="ECO:0000313" key="2">
    <source>
        <dbReference type="EMBL" id="GAA4615139.1"/>
    </source>
</evidence>
<dbReference type="EMBL" id="BAABHJ010000027">
    <property type="protein sequence ID" value="GAA4615139.1"/>
    <property type="molecule type" value="Genomic_DNA"/>
</dbReference>
<sequence length="179" mass="17926">MTMRITRGAAAATAIGLAATAPVLVEMAPAAHAVGLDQVCTLSEVVTYSPPLTTSPQTVTFTVSGQLFNCTSSSAPTGYYAESGTASGATCTSVLSAGSGTRVFHWNNSALAPSTFSYNRVVSRVNGNIVVTALGAITSGTFTPDPTKSVGTGLEPDLTACGTTGVSQLTDVGTVTIGL</sequence>